<keyword evidence="1" id="KW-0472">Membrane</keyword>
<evidence type="ECO:0000313" key="2">
    <source>
        <dbReference type="EMBL" id="PWJ44030.1"/>
    </source>
</evidence>
<keyword evidence="3" id="KW-1185">Reference proteome</keyword>
<gene>
    <name evidence="2" type="ORF">BC781_101380</name>
</gene>
<keyword evidence="1" id="KW-0812">Transmembrane</keyword>
<feature type="transmembrane region" description="Helical" evidence="1">
    <location>
        <begin position="189"/>
        <end position="207"/>
    </location>
</feature>
<protein>
    <submittedName>
        <fullName evidence="2">Uncharacterized protein</fullName>
    </submittedName>
</protein>
<dbReference type="AlphaFoldDB" id="A0A315ZFW9"/>
<accession>A0A315ZFW9</accession>
<proteinExistence type="predicted"/>
<comment type="caution">
    <text evidence="2">The sequence shown here is derived from an EMBL/GenBank/DDBJ whole genome shotgun (WGS) entry which is preliminary data.</text>
</comment>
<organism evidence="2 3">
    <name type="scientific">Sediminitomix flava</name>
    <dbReference type="NCBI Taxonomy" id="379075"/>
    <lineage>
        <taxon>Bacteria</taxon>
        <taxon>Pseudomonadati</taxon>
        <taxon>Bacteroidota</taxon>
        <taxon>Cytophagia</taxon>
        <taxon>Cytophagales</taxon>
        <taxon>Flammeovirgaceae</taxon>
        <taxon>Sediminitomix</taxon>
    </lineage>
</organism>
<keyword evidence="1" id="KW-1133">Transmembrane helix</keyword>
<name>A0A315ZFW9_SEDFL</name>
<evidence type="ECO:0000313" key="3">
    <source>
        <dbReference type="Proteomes" id="UP000245535"/>
    </source>
</evidence>
<evidence type="ECO:0000256" key="1">
    <source>
        <dbReference type="SAM" id="Phobius"/>
    </source>
</evidence>
<dbReference type="EMBL" id="QGDO01000001">
    <property type="protein sequence ID" value="PWJ44030.1"/>
    <property type="molecule type" value="Genomic_DNA"/>
</dbReference>
<sequence length="218" mass="25342">MKIFYDKVKAFPFILIISLFSLFVSTESKAHTVVLSTYKLKYEDHAWKLFFSQKTRPLRDAIYASNPELKGINLNSLKFLEETSRHIKGNFVLENEGTLLNLKAERLQFDGLQFEGKFTIENLDELPEFLSIRNTGFDTHKHSVKVVSIASQGQEYIHNFNLTQKEAVFSFETNEFISPEGKPLKSFKWYFIVVGSFLILIILRLMLSRINKRKLSFA</sequence>
<reference evidence="2 3" key="1">
    <citation type="submission" date="2018-03" db="EMBL/GenBank/DDBJ databases">
        <title>Genomic Encyclopedia of Archaeal and Bacterial Type Strains, Phase II (KMG-II): from individual species to whole genera.</title>
        <authorList>
            <person name="Goeker M."/>
        </authorList>
    </citation>
    <scope>NUCLEOTIDE SEQUENCE [LARGE SCALE GENOMIC DNA]</scope>
    <source>
        <strain evidence="2 3">DSM 28229</strain>
    </source>
</reference>
<dbReference type="Proteomes" id="UP000245535">
    <property type="component" value="Unassembled WGS sequence"/>
</dbReference>